<accession>A7ANW8</accession>
<reference evidence="2 3" key="1">
    <citation type="journal article" date="2007" name="PLoS Pathog.">
        <title>Genome sequence of Babesia bovis and comparative analysis of apicomplexan hemoprotozoa.</title>
        <authorList>
            <person name="Brayton K.A."/>
            <person name="Lau A.O.T."/>
            <person name="Herndon D.R."/>
            <person name="Hannick L."/>
            <person name="Kappmeyer L.S."/>
            <person name="Berens S.J."/>
            <person name="Bidwell S.L."/>
            <person name="Brown W.C."/>
            <person name="Crabtree J."/>
            <person name="Fadrosh D."/>
            <person name="Feldblum T."/>
            <person name="Forberger H.A."/>
            <person name="Haas B.J."/>
            <person name="Howell J.M."/>
            <person name="Khouri H."/>
            <person name="Koo H."/>
            <person name="Mann D.J."/>
            <person name="Norimine J."/>
            <person name="Paulsen I.T."/>
            <person name="Radune D."/>
            <person name="Ren Q."/>
            <person name="Smith R.K. Jr."/>
            <person name="Suarez C.E."/>
            <person name="White O."/>
            <person name="Wortman J.R."/>
            <person name="Knowles D.P. Jr."/>
            <person name="McElwain T.F."/>
            <person name="Nene V.M."/>
        </authorList>
    </citation>
    <scope>NUCLEOTIDE SEQUENCE [LARGE SCALE GENOMIC DNA]</scope>
    <source>
        <strain evidence="2">T2Bo</strain>
    </source>
</reference>
<gene>
    <name evidence="2" type="ORF">BBOV_III006910</name>
</gene>
<comment type="caution">
    <text evidence="2">The sequence shown here is derived from an EMBL/GenBank/DDBJ whole genome shotgun (WGS) entry which is preliminary data.</text>
</comment>
<dbReference type="KEGG" id="bbo:BBOV_III006910"/>
<sequence>MWKQSTVGKAVRYNILHRESIRSDICDNVTSFSRKDGFTSIWQGDIDDSCRRLSASRIDSLRQNIGAQDIRLKNRCIHVRKFVSLRTAENTDVQPNKSNEDHTSGSTSTSVTEKDTDTNIVVRQPIPRNFIKETYLPHLEHNVAYNAHKFPPSVVLQIAIAYSKLPAFIRQRAIEDSLIETFIDRMVDYTASDCVQLLNTCLQLQGLRNLKVYKETLKRLQDKHVFGSITVLNRLGLVRNISRILQRAQVLQGESHQAPLDVELLDLKKYRASILKPWTIVTSGIRCNGLKKLCDDLVNFGGDSILPQLEFELQSFDSNEVSDLVGVFAERAERDSAKLDFPVIAILMHRIMELHDQTPMSNKLANVCSLCRLGVVHDKYLNMVSEELRNPLLVNNIFHRHLARSIWAFSRFGMLGKVLESLLPHLERNTPFFEPSSMARLAQLHKSESECNELPMEHLDRLRNVMVRSAIGMLTKIEKFTPKELIFYYTGICYMGMLPEPSDYTSFLSSKDSGVLRYVESSPQPYDSVLQSKGITRIHILERLLGALKSLEEDFDLAEIQRIISLSKSISKSPFVLDHLPESWSKVVKEYEDVEF</sequence>
<evidence type="ECO:0000256" key="1">
    <source>
        <dbReference type="SAM" id="MobiDB-lite"/>
    </source>
</evidence>
<dbReference type="InParanoid" id="A7ANW8"/>
<dbReference type="VEuPathDB" id="PiroplasmaDB:BBOV_III006910"/>
<organism evidence="2 3">
    <name type="scientific">Babesia bovis</name>
    <dbReference type="NCBI Taxonomy" id="5865"/>
    <lineage>
        <taxon>Eukaryota</taxon>
        <taxon>Sar</taxon>
        <taxon>Alveolata</taxon>
        <taxon>Apicomplexa</taxon>
        <taxon>Aconoidasida</taxon>
        <taxon>Piroplasmida</taxon>
        <taxon>Babesiidae</taxon>
        <taxon>Babesia</taxon>
    </lineage>
</organism>
<dbReference type="GeneID" id="5480071"/>
<protein>
    <submittedName>
        <fullName evidence="2">Uncharacterized protein</fullName>
    </submittedName>
</protein>
<dbReference type="AlphaFoldDB" id="A7ANW8"/>
<dbReference type="Proteomes" id="UP000002173">
    <property type="component" value="Chromosome 3"/>
</dbReference>
<keyword evidence="3" id="KW-1185">Reference proteome</keyword>
<evidence type="ECO:0000313" key="3">
    <source>
        <dbReference type="Proteomes" id="UP000002173"/>
    </source>
</evidence>
<dbReference type="OMA" id="MNQSEMN"/>
<evidence type="ECO:0000313" key="2">
    <source>
        <dbReference type="EMBL" id="EDO08252.1"/>
    </source>
</evidence>
<proteinExistence type="predicted"/>
<name>A7ANW8_BABBO</name>
<feature type="region of interest" description="Disordered" evidence="1">
    <location>
        <begin position="90"/>
        <end position="116"/>
    </location>
</feature>
<dbReference type="EMBL" id="AAXT01000001">
    <property type="protein sequence ID" value="EDO08252.1"/>
    <property type="molecule type" value="Genomic_DNA"/>
</dbReference>
<dbReference type="eggNOG" id="ENOG502SUGX">
    <property type="taxonomic scope" value="Eukaryota"/>
</dbReference>